<gene>
    <name evidence="4" type="ORF">SAMN04488095_1329</name>
</gene>
<keyword evidence="5" id="KW-1185">Reference proteome</keyword>
<dbReference type="PROSITE" id="PS51186">
    <property type="entry name" value="GNAT"/>
    <property type="match status" value="1"/>
</dbReference>
<dbReference type="PANTHER" id="PTHR43877">
    <property type="entry name" value="AMINOALKYLPHOSPHONATE N-ACETYLTRANSFERASE-RELATED-RELATED"/>
    <property type="match status" value="1"/>
</dbReference>
<dbReference type="PANTHER" id="PTHR43877:SF1">
    <property type="entry name" value="ACETYLTRANSFERASE"/>
    <property type="match status" value="1"/>
</dbReference>
<feature type="domain" description="N-acetyltransferase" evidence="3">
    <location>
        <begin position="5"/>
        <end position="168"/>
    </location>
</feature>
<accession>A0A1I3JHM5</accession>
<sequence length="168" mass="17798">MTDHPTIRATTGADAAAIDALLAVSYPRLLAGDYSADQLARALPLMTRAKPELLASGTYFLIEGADGQAIAAGGWSLAAPGTGETETGLAHVRHVACHPDHLRCGHARRILDNIIRTSRDAWVTDLDCLSTLTAVPFYAAQGFAVIARVDVPIGGRVPFPSVQMRRAI</sequence>
<dbReference type="InterPro" id="IPR000182">
    <property type="entry name" value="GNAT_dom"/>
</dbReference>
<evidence type="ECO:0000256" key="2">
    <source>
        <dbReference type="ARBA" id="ARBA00023315"/>
    </source>
</evidence>
<name>A0A1I3JHM5_9RHOB</name>
<evidence type="ECO:0000313" key="4">
    <source>
        <dbReference type="EMBL" id="SFI59782.1"/>
    </source>
</evidence>
<dbReference type="InterPro" id="IPR016181">
    <property type="entry name" value="Acyl_CoA_acyltransferase"/>
</dbReference>
<dbReference type="RefSeq" id="WP_092778222.1">
    <property type="nucleotide sequence ID" value="NZ_FORA01000001.1"/>
</dbReference>
<organism evidence="4 5">
    <name type="scientific">Jannaschia pohangensis</name>
    <dbReference type="NCBI Taxonomy" id="390807"/>
    <lineage>
        <taxon>Bacteria</taxon>
        <taxon>Pseudomonadati</taxon>
        <taxon>Pseudomonadota</taxon>
        <taxon>Alphaproteobacteria</taxon>
        <taxon>Rhodobacterales</taxon>
        <taxon>Roseobacteraceae</taxon>
        <taxon>Jannaschia</taxon>
    </lineage>
</organism>
<dbReference type="EMBL" id="FORA01000001">
    <property type="protein sequence ID" value="SFI59782.1"/>
    <property type="molecule type" value="Genomic_DNA"/>
</dbReference>
<dbReference type="AlphaFoldDB" id="A0A1I3JHM5"/>
<dbReference type="Gene3D" id="3.40.630.30">
    <property type="match status" value="1"/>
</dbReference>
<keyword evidence="1 4" id="KW-0808">Transferase</keyword>
<evidence type="ECO:0000256" key="1">
    <source>
        <dbReference type="ARBA" id="ARBA00022679"/>
    </source>
</evidence>
<dbReference type="InterPro" id="IPR050832">
    <property type="entry name" value="Bact_Acetyltransf"/>
</dbReference>
<dbReference type="Pfam" id="PF13508">
    <property type="entry name" value="Acetyltransf_7"/>
    <property type="match status" value="1"/>
</dbReference>
<dbReference type="Proteomes" id="UP000199110">
    <property type="component" value="Unassembled WGS sequence"/>
</dbReference>
<reference evidence="4 5" key="1">
    <citation type="submission" date="2016-10" db="EMBL/GenBank/DDBJ databases">
        <authorList>
            <person name="de Groot N.N."/>
        </authorList>
    </citation>
    <scope>NUCLEOTIDE SEQUENCE [LARGE SCALE GENOMIC DNA]</scope>
    <source>
        <strain evidence="4 5">DSM 19073</strain>
    </source>
</reference>
<dbReference type="GO" id="GO:0016747">
    <property type="term" value="F:acyltransferase activity, transferring groups other than amino-acyl groups"/>
    <property type="evidence" value="ECO:0007669"/>
    <property type="project" value="InterPro"/>
</dbReference>
<evidence type="ECO:0000259" key="3">
    <source>
        <dbReference type="PROSITE" id="PS51186"/>
    </source>
</evidence>
<dbReference type="SUPFAM" id="SSF55729">
    <property type="entry name" value="Acyl-CoA N-acyltransferases (Nat)"/>
    <property type="match status" value="1"/>
</dbReference>
<dbReference type="OrthoDB" id="118465at2"/>
<proteinExistence type="predicted"/>
<keyword evidence="2" id="KW-0012">Acyltransferase</keyword>
<evidence type="ECO:0000313" key="5">
    <source>
        <dbReference type="Proteomes" id="UP000199110"/>
    </source>
</evidence>
<protein>
    <submittedName>
        <fullName evidence="4">Acetyltransferase, GNAT family</fullName>
    </submittedName>
</protein>